<feature type="region of interest" description="Disordered" evidence="3">
    <location>
        <begin position="1351"/>
        <end position="1442"/>
    </location>
</feature>
<feature type="region of interest" description="Disordered" evidence="3">
    <location>
        <begin position="186"/>
        <end position="253"/>
    </location>
</feature>
<dbReference type="CDD" id="cd06093">
    <property type="entry name" value="PX_domain"/>
    <property type="match status" value="1"/>
</dbReference>
<feature type="compositionally biased region" description="Basic and acidic residues" evidence="3">
    <location>
        <begin position="1969"/>
        <end position="1979"/>
    </location>
</feature>
<keyword evidence="4" id="KW-0812">Transmembrane</keyword>
<feature type="compositionally biased region" description="Polar residues" evidence="3">
    <location>
        <begin position="942"/>
        <end position="957"/>
    </location>
</feature>
<evidence type="ECO:0000256" key="2">
    <source>
        <dbReference type="SAM" id="Coils"/>
    </source>
</evidence>
<feature type="compositionally biased region" description="Polar residues" evidence="3">
    <location>
        <begin position="208"/>
        <end position="219"/>
    </location>
</feature>
<feature type="region of interest" description="Disordered" evidence="3">
    <location>
        <begin position="1245"/>
        <end position="1284"/>
    </location>
</feature>
<sequence>MSFEDESDWSDSDDGSQQQTSVLLGIPDGEIKDPKDTRDPNVSRLGGKPVRPSTVRSASTYSLLSYIRIISRMYPTIAEYHLAFFILVYSGTDTTTKQKVLHPRHISPTGFVLALQKQPYGSSVVRLWMRESRVPETTRQASSIHLPCPCAPRLRPLFLQIHITTPNSIRAFRQLRFNDKYAAKLQKRKERAQREKEREEAKIAASASGLNTNTLSNPFSRKERKMKEGKGAREGEEDDLASGGSEDDYEYEDEPEVDALADKFTHATITEPSPAPTENEWVAHPFYPPIYLNTVFEYITPPKPTATSQKQAGEGGKGAEMWDLEQYERSSDEDPVFQRFAQRISEQGTQCIRYELGGTPLPFHTDDVYKKLFPPAPIAPGTQVPVAGPQPVSKPTYDPKAIPICEHCKSRRIFECQLMPNVLNLLKKPSPKAKQSATEAEEARKKLVAAALGGKEGLEWSGEHVWCLRARRIVVMGGKLGERKRYGFNGSGADRTPPPCNRSFDQLSSRPGSRGPAQPLPPIADWVVQSRMATTKAERRRTVMNTTTFDPSLLEQPPAPPPASANPSGNANGNANAPTHPSASANTSKPSSRSSTQRQVSGGPAHSQKTLEQILANASPPGDMQNALTQLLDERNAVVQQNTQLWRIIEKQKASLAAATKDLDRIRAEREKYRRLFEETSGSGSEGRSKTMSKSRGPMARHQSDDVVHQVPSRSHGSRSDLNSYDEPVFVSDDRDTTLTPSTRPPVRSESLPTSTAPSKLSMTSAAEPTPPPAASSSLEPPIEPTSRAAKRESRIDFPDQTRQYIANMQSQNQNQNQDPPSDPASSTYFAPPPLPNVASVSPMNFDGAFAQHMVHSQSRPQDATKTPTQSSVTGFVPPPPPPPLPSRVPAESDEEFSADGHSSTVYSPAESNSKQALPTIIRNAPSIPQLNKRVNTTSIQTASLQSSIQEDTASFDSSPIATSPTTSTMSTPPPPKMQRTDSQQTTTTTSPPRLTPFDMGTAIITVPLSHIRANDRGKEVLSFVIEIALDPMSEREGWKIEKLYSDVLALDVKVRQTLSRSALKKIAPLPDAKLFKDNAPAKVDQRKMMLQAYLSSVLSAPWKNPADVTPFFTSDVILHARAPVSHPGYKEGYLTKRGKNFGGWKTRYFVLQSPVLEYYESRGGAHLGSIPLVGSQIGRQQRHNTRDNDDENAYRHAFLIIEGKRGPSGALNRHVLCAESDEERDAWVEVLVRYVVGEYDAGSTQAQAQGQLGNRSSQSQSRASTSSFQEQQQPRRTRAMSKDEILKGNALPISQLAQDASNAKLFQAPPPPPELGPKVGAAPIPIENRNTTSTAEQDVPLSSSLPSQLDVAMGQSQQPGQRSNSELGHYPDMAPPPVRKMNRASYHPSAQQQQQQYQERAPSPDKVRISGPMNGAPIPAGHRFGDSSTGAGASNERERKAKSGRFWGFGKAASDKPLPAPQIAAASRAVFGIPLQESLAISQIANLPAIVFRCIEYLEAKRADQEEGIYRLSGSSAVIKSLKDKFNAEGDVNLLESEEYWDPHAVAGLLKSYLRELPSSILTRDLHLNFLAVIDLADPQERVSELASLISQLPLANYSLLRALTAHLILIVQNSNVNKMTMRNVGIVFSPTLGIPAGVFSLMLNEFNRVFSVEAEGAPAPVEEAGLTVPPAAEATSSTRGKRGATDPSRRNSRSYNEAHADKLLGLAGRSLKVDEESDDDEGALEDNDHESEDETDHSGMFTTSPPQTPAAPVTGAARLEPPATDPHKGHSATVAASRGLHIAPPSIHPRSVSGPGLPQSPRPIRSPAGSAGSPATPRILFICFNVDHKVLYAAPLTDKIVDDGFEFYTTFYNAPRAVKGLLHAMMGLGILSLVAKLHKWDESALFFDGSSLAAFMFGIILYASVVIPALRIIVSPLETDGRKERTESLRILAAANTLIVICLVGVLAMQGGQEYARRYEERELRRVQEQERKEAAAGKDGAPVASAEEKKNQ</sequence>
<dbReference type="InterPro" id="IPR000198">
    <property type="entry name" value="RhoGAP_dom"/>
</dbReference>
<organism evidence="8 9">
    <name type="scientific">Rhizoctonia solani</name>
    <dbReference type="NCBI Taxonomy" id="456999"/>
    <lineage>
        <taxon>Eukaryota</taxon>
        <taxon>Fungi</taxon>
        <taxon>Dikarya</taxon>
        <taxon>Basidiomycota</taxon>
        <taxon>Agaricomycotina</taxon>
        <taxon>Agaricomycetes</taxon>
        <taxon>Cantharellales</taxon>
        <taxon>Ceratobasidiaceae</taxon>
        <taxon>Rhizoctonia</taxon>
    </lineage>
</organism>
<feature type="compositionally biased region" description="Low complexity" evidence="3">
    <location>
        <begin position="1256"/>
        <end position="1268"/>
    </location>
</feature>
<dbReference type="PROSITE" id="PS50195">
    <property type="entry name" value="PX"/>
    <property type="match status" value="1"/>
</dbReference>
<dbReference type="InterPro" id="IPR011993">
    <property type="entry name" value="PH-like_dom_sf"/>
</dbReference>
<dbReference type="Pfam" id="PF04194">
    <property type="entry name" value="PDCD2_C"/>
    <property type="match status" value="1"/>
</dbReference>
<keyword evidence="4" id="KW-1133">Transmembrane helix</keyword>
<evidence type="ECO:0000313" key="8">
    <source>
        <dbReference type="EMBL" id="QRW16982.1"/>
    </source>
</evidence>
<dbReference type="PROSITE" id="PS50003">
    <property type="entry name" value="PH_DOMAIN"/>
    <property type="match status" value="1"/>
</dbReference>
<feature type="region of interest" description="Disordered" evidence="3">
    <location>
        <begin position="1969"/>
        <end position="1995"/>
    </location>
</feature>
<dbReference type="InterPro" id="IPR001849">
    <property type="entry name" value="PH_domain"/>
</dbReference>
<feature type="region of interest" description="Disordered" evidence="3">
    <location>
        <begin position="855"/>
        <end position="914"/>
    </location>
</feature>
<feature type="compositionally biased region" description="Polar residues" evidence="3">
    <location>
        <begin position="1245"/>
        <end position="1255"/>
    </location>
</feature>
<dbReference type="GO" id="GO:0005737">
    <property type="term" value="C:cytoplasm"/>
    <property type="evidence" value="ECO:0007669"/>
    <property type="project" value="InterPro"/>
</dbReference>
<feature type="region of interest" description="Disordered" evidence="3">
    <location>
        <begin position="811"/>
        <end position="843"/>
    </location>
</feature>
<dbReference type="InterPro" id="IPR007320">
    <property type="entry name" value="PDCD2_C"/>
</dbReference>
<dbReference type="Proteomes" id="UP000650533">
    <property type="component" value="Chromosome 2"/>
</dbReference>
<feature type="compositionally biased region" description="Polar residues" evidence="3">
    <location>
        <begin position="1355"/>
        <end position="1367"/>
    </location>
</feature>
<evidence type="ECO:0000256" key="1">
    <source>
        <dbReference type="ARBA" id="ARBA00022468"/>
    </source>
</evidence>
<proteinExistence type="predicted"/>
<feature type="region of interest" description="Disordered" evidence="3">
    <location>
        <begin position="1"/>
        <end position="53"/>
    </location>
</feature>
<evidence type="ECO:0000313" key="9">
    <source>
        <dbReference type="Proteomes" id="UP000650533"/>
    </source>
</evidence>
<feature type="region of interest" description="Disordered" evidence="3">
    <location>
        <begin position="942"/>
        <end position="997"/>
    </location>
</feature>
<feature type="region of interest" description="Disordered" evidence="3">
    <location>
        <begin position="488"/>
        <end position="608"/>
    </location>
</feature>
<feature type="domain" description="Rho-GAP" evidence="7">
    <location>
        <begin position="1474"/>
        <end position="1663"/>
    </location>
</feature>
<dbReference type="KEGG" id="rsx:RhiXN_04984"/>
<dbReference type="SMART" id="SM00233">
    <property type="entry name" value="PH"/>
    <property type="match status" value="1"/>
</dbReference>
<feature type="compositionally biased region" description="Basic and acidic residues" evidence="3">
    <location>
        <begin position="225"/>
        <end position="234"/>
    </location>
</feature>
<dbReference type="CDD" id="cd13277">
    <property type="entry name" value="PH_Bem3"/>
    <property type="match status" value="1"/>
</dbReference>
<keyword evidence="2" id="KW-0175">Coiled coil</keyword>
<dbReference type="PROSITE" id="PS50238">
    <property type="entry name" value="RHOGAP"/>
    <property type="match status" value="1"/>
</dbReference>
<dbReference type="SMART" id="SM00324">
    <property type="entry name" value="RhoGAP"/>
    <property type="match status" value="1"/>
</dbReference>
<feature type="compositionally biased region" description="Polar residues" evidence="3">
    <location>
        <begin position="901"/>
        <end position="914"/>
    </location>
</feature>
<dbReference type="Pfam" id="PF08229">
    <property type="entry name" value="SHR3_chaperone"/>
    <property type="match status" value="1"/>
</dbReference>
<reference evidence="8" key="1">
    <citation type="submission" date="2020-05" db="EMBL/GenBank/DDBJ databases">
        <title>Evolutionary and genomic comparisons of hybrid uninucleate and nonhybrid Rhizoctonia fungi.</title>
        <authorList>
            <person name="Li C."/>
            <person name="Chen X."/>
        </authorList>
    </citation>
    <scope>NUCLEOTIDE SEQUENCE</scope>
    <source>
        <strain evidence="8">AG-1 IA</strain>
    </source>
</reference>
<dbReference type="Gene3D" id="1.10.555.10">
    <property type="entry name" value="Rho GTPase activation protein"/>
    <property type="match status" value="1"/>
</dbReference>
<feature type="compositionally biased region" description="Low complexity" evidence="3">
    <location>
        <begin position="981"/>
        <end position="997"/>
    </location>
</feature>
<feature type="region of interest" description="Disordered" evidence="3">
    <location>
        <begin position="1663"/>
        <end position="1699"/>
    </location>
</feature>
<dbReference type="RefSeq" id="XP_043177219.1">
    <property type="nucleotide sequence ID" value="XM_043324800.1"/>
</dbReference>
<dbReference type="SUPFAM" id="SSF64268">
    <property type="entry name" value="PX domain"/>
    <property type="match status" value="1"/>
</dbReference>
<dbReference type="Pfam" id="PF00169">
    <property type="entry name" value="PH"/>
    <property type="match status" value="1"/>
</dbReference>
<feature type="transmembrane region" description="Helical" evidence="4">
    <location>
        <begin position="1887"/>
        <end position="1911"/>
    </location>
</feature>
<feature type="compositionally biased region" description="Acidic residues" evidence="3">
    <location>
        <begin position="1717"/>
        <end position="1737"/>
    </location>
</feature>
<feature type="domain" description="PX" evidence="6">
    <location>
        <begin position="1002"/>
        <end position="1120"/>
    </location>
</feature>
<dbReference type="SUPFAM" id="SSF50729">
    <property type="entry name" value="PH domain-like"/>
    <property type="match status" value="1"/>
</dbReference>
<dbReference type="InterPro" id="IPR008936">
    <property type="entry name" value="Rho_GTPase_activation_prot"/>
</dbReference>
<feature type="compositionally biased region" description="Acidic residues" evidence="3">
    <location>
        <begin position="235"/>
        <end position="253"/>
    </location>
</feature>
<feature type="compositionally biased region" description="Low complexity" evidence="3">
    <location>
        <begin position="958"/>
        <end position="971"/>
    </location>
</feature>
<dbReference type="Gene3D" id="2.30.29.30">
    <property type="entry name" value="Pleckstrin-homology domain (PH domain)/Phosphotyrosine-binding domain (PTB)"/>
    <property type="match status" value="1"/>
</dbReference>
<feature type="compositionally biased region" description="Pro residues" evidence="3">
    <location>
        <begin position="877"/>
        <end position="887"/>
    </location>
</feature>
<feature type="compositionally biased region" description="Basic and acidic residues" evidence="3">
    <location>
        <begin position="192"/>
        <end position="202"/>
    </location>
</feature>
<dbReference type="PANTHER" id="PTHR23176:SF129">
    <property type="entry name" value="RHO GTPASE ACTIVATING PROTEIN AT 16F, ISOFORM E-RELATED"/>
    <property type="match status" value="1"/>
</dbReference>
<feature type="region of interest" description="Disordered" evidence="3">
    <location>
        <begin position="1305"/>
        <end position="1326"/>
    </location>
</feature>
<gene>
    <name evidence="8" type="ORF">RhiXN_04984</name>
</gene>
<dbReference type="GO" id="GO:0007165">
    <property type="term" value="P:signal transduction"/>
    <property type="evidence" value="ECO:0007669"/>
    <property type="project" value="InterPro"/>
</dbReference>
<dbReference type="Pfam" id="PF00620">
    <property type="entry name" value="RhoGAP"/>
    <property type="match status" value="1"/>
</dbReference>
<evidence type="ECO:0000256" key="3">
    <source>
        <dbReference type="SAM" id="MobiDB-lite"/>
    </source>
</evidence>
<feature type="transmembrane region" description="Helical" evidence="4">
    <location>
        <begin position="1931"/>
        <end position="1951"/>
    </location>
</feature>
<dbReference type="Pfam" id="PF00787">
    <property type="entry name" value="PX"/>
    <property type="match status" value="1"/>
</dbReference>
<dbReference type="GO" id="GO:0005096">
    <property type="term" value="F:GTPase activator activity"/>
    <property type="evidence" value="ECO:0007669"/>
    <property type="project" value="UniProtKB-KW"/>
</dbReference>
<dbReference type="SMART" id="SM00786">
    <property type="entry name" value="SHR3_chaperone"/>
    <property type="match status" value="1"/>
</dbReference>
<dbReference type="PANTHER" id="PTHR23176">
    <property type="entry name" value="RHO/RAC/CDC GTPASE-ACTIVATING PROTEIN"/>
    <property type="match status" value="1"/>
</dbReference>
<dbReference type="GeneID" id="67027263"/>
<protein>
    <submittedName>
        <fullName evidence="8">ER membrane protein SH3</fullName>
    </submittedName>
</protein>
<dbReference type="EMBL" id="CP059659">
    <property type="protein sequence ID" value="QRW16982.1"/>
    <property type="molecule type" value="Genomic_DNA"/>
</dbReference>
<feature type="region of interest" description="Disordered" evidence="3">
    <location>
        <begin position="1715"/>
        <end position="1815"/>
    </location>
</feature>
<keyword evidence="4" id="KW-0472">Membrane</keyword>
<dbReference type="InterPro" id="IPR050729">
    <property type="entry name" value="Rho-GAP"/>
</dbReference>
<dbReference type="Gene3D" id="3.30.1520.10">
    <property type="entry name" value="Phox-like domain"/>
    <property type="match status" value="1"/>
</dbReference>
<evidence type="ECO:0000256" key="4">
    <source>
        <dbReference type="SAM" id="Phobius"/>
    </source>
</evidence>
<feature type="domain" description="PH" evidence="5">
    <location>
        <begin position="1128"/>
        <end position="1237"/>
    </location>
</feature>
<feature type="coiled-coil region" evidence="2">
    <location>
        <begin position="649"/>
        <end position="676"/>
    </location>
</feature>
<feature type="compositionally biased region" description="Acidic residues" evidence="3">
    <location>
        <begin position="1"/>
        <end position="14"/>
    </location>
</feature>
<feature type="compositionally biased region" description="Low complexity" evidence="3">
    <location>
        <begin position="811"/>
        <end position="820"/>
    </location>
</feature>
<feature type="region of interest" description="Disordered" evidence="3">
    <location>
        <begin position="677"/>
        <end position="797"/>
    </location>
</feature>
<feature type="compositionally biased region" description="Polar residues" evidence="3">
    <location>
        <begin position="712"/>
        <end position="723"/>
    </location>
</feature>
<dbReference type="InterPro" id="IPR013248">
    <property type="entry name" value="Psh3/Shr3"/>
</dbReference>
<feature type="compositionally biased region" description="Polar residues" evidence="3">
    <location>
        <begin position="855"/>
        <end position="874"/>
    </location>
</feature>
<evidence type="ECO:0000259" key="7">
    <source>
        <dbReference type="PROSITE" id="PS50238"/>
    </source>
</evidence>
<name>A0A8H8NRM6_9AGAM</name>
<feature type="compositionally biased region" description="Low complexity" evidence="3">
    <location>
        <begin position="565"/>
        <end position="578"/>
    </location>
</feature>
<dbReference type="InterPro" id="IPR001683">
    <property type="entry name" value="PX_dom"/>
</dbReference>
<feature type="compositionally biased region" description="Polar residues" evidence="3">
    <location>
        <begin position="751"/>
        <end position="764"/>
    </location>
</feature>
<accession>A0A8H8NRM6</accession>
<dbReference type="GO" id="GO:0035091">
    <property type="term" value="F:phosphatidylinositol binding"/>
    <property type="evidence" value="ECO:0007669"/>
    <property type="project" value="InterPro"/>
</dbReference>
<feature type="compositionally biased region" description="Polar residues" evidence="3">
    <location>
        <begin position="579"/>
        <end position="600"/>
    </location>
</feature>
<evidence type="ECO:0000259" key="5">
    <source>
        <dbReference type="PROSITE" id="PS50003"/>
    </source>
</evidence>
<dbReference type="InterPro" id="IPR036871">
    <property type="entry name" value="PX_dom_sf"/>
</dbReference>
<keyword evidence="1" id="KW-0343">GTPase activation</keyword>
<dbReference type="SUPFAM" id="SSF48350">
    <property type="entry name" value="GTPase activation domain, GAP"/>
    <property type="match status" value="1"/>
</dbReference>
<feature type="compositionally biased region" description="Basic and acidic residues" evidence="3">
    <location>
        <begin position="29"/>
        <end position="41"/>
    </location>
</feature>
<evidence type="ECO:0000259" key="6">
    <source>
        <dbReference type="PROSITE" id="PS50195"/>
    </source>
</evidence>